<proteinExistence type="inferred from homology"/>
<evidence type="ECO:0000313" key="2">
    <source>
        <dbReference type="EMBL" id="SDA47395.1"/>
    </source>
</evidence>
<dbReference type="STRING" id="209880.SAMN02910343_00762"/>
<dbReference type="RefSeq" id="WP_091364021.1">
    <property type="nucleotide sequence ID" value="NZ_FMXA01000008.1"/>
</dbReference>
<dbReference type="AlphaFoldDB" id="A0A1G5VQS7"/>
<accession>A0A1G5VQS7</accession>
<comment type="similarity">
    <text evidence="1">Belongs to the UPF0178 family.</text>
</comment>
<evidence type="ECO:0000313" key="3">
    <source>
        <dbReference type="Proteomes" id="UP000199689"/>
    </source>
</evidence>
<dbReference type="EMBL" id="FMXA01000008">
    <property type="protein sequence ID" value="SDA47395.1"/>
    <property type="molecule type" value="Genomic_DNA"/>
</dbReference>
<dbReference type="Proteomes" id="UP000199689">
    <property type="component" value="Unassembled WGS sequence"/>
</dbReference>
<dbReference type="PANTHER" id="PTHR35146:SF1">
    <property type="entry name" value="UPF0178 PROTEIN YAII"/>
    <property type="match status" value="1"/>
</dbReference>
<name>A0A1G5VQS7_9FIRM</name>
<dbReference type="OrthoDB" id="9798918at2"/>
<gene>
    <name evidence="2" type="ORF">SAMN02910343_00762</name>
</gene>
<keyword evidence="3" id="KW-1185">Reference proteome</keyword>
<reference evidence="2 3" key="1">
    <citation type="submission" date="2016-10" db="EMBL/GenBank/DDBJ databases">
        <authorList>
            <person name="de Groot N.N."/>
        </authorList>
    </citation>
    <scope>NUCLEOTIDE SEQUENCE [LARGE SCALE GENOMIC DNA]</scope>
    <source>
        <strain evidence="2 3">DSM 15230</strain>
    </source>
</reference>
<dbReference type="PANTHER" id="PTHR35146">
    <property type="entry name" value="UPF0178 PROTEIN YAII"/>
    <property type="match status" value="1"/>
</dbReference>
<sequence>MKCYAVIAAGETAFFRARADALLFIRARNDSNSRLEVQETTEQQLSAFALYDCTECINLPVAWLPSRDIQDFCRNLLYLCTHREYSCTGLRDVDIFKISTVDFLDYMKMGKSGISPLDIVKSWIRQQDEVDLEQDMESGFERFLAETPVRVYSKDESAWKDIFCGIWKREMAARRYPDKKEPVFSDAEWQMIIRQCKIPDQRTTGKNIHARIRNRRIIIDADGCPVIGLTEKNARKYGFACYIFCDDTRVIHSRYSRVIQVPEGRNAADEAIISFCHNGDLVITQDFELAEKVMRKGAAAVHQNGWIYNKGFFNKSGKTERKSYMIHSFHRRCAEDDMNYEEILTEQLEREAGK</sequence>
<dbReference type="Pfam" id="PF02639">
    <property type="entry name" value="DUF188"/>
    <property type="match status" value="1"/>
</dbReference>
<dbReference type="GeneID" id="87755794"/>
<protein>
    <submittedName>
        <fullName evidence="2">Uncharacterized BCR, YaiI/YqxD family COG1671</fullName>
    </submittedName>
</protein>
<evidence type="ECO:0000256" key="1">
    <source>
        <dbReference type="ARBA" id="ARBA00008522"/>
    </source>
</evidence>
<organism evidence="2 3">
    <name type="scientific">Allisonella histaminiformans</name>
    <dbReference type="NCBI Taxonomy" id="209880"/>
    <lineage>
        <taxon>Bacteria</taxon>
        <taxon>Bacillati</taxon>
        <taxon>Bacillota</taxon>
        <taxon>Negativicutes</taxon>
        <taxon>Veillonellales</taxon>
        <taxon>Veillonellaceae</taxon>
        <taxon>Allisonella</taxon>
    </lineage>
</organism>
<dbReference type="InterPro" id="IPR003791">
    <property type="entry name" value="UPF0178"/>
</dbReference>